<dbReference type="Proteomes" id="UP000236178">
    <property type="component" value="Unassembled WGS sequence"/>
</dbReference>
<dbReference type="OrthoDB" id="7875217at2"/>
<name>A0A2I0SPS3_9ACTN</name>
<organism evidence="1 2">
    <name type="scientific">Streptomyces populi</name>
    <dbReference type="NCBI Taxonomy" id="2058924"/>
    <lineage>
        <taxon>Bacteria</taxon>
        <taxon>Bacillati</taxon>
        <taxon>Actinomycetota</taxon>
        <taxon>Actinomycetes</taxon>
        <taxon>Kitasatosporales</taxon>
        <taxon>Streptomycetaceae</taxon>
        <taxon>Streptomyces</taxon>
    </lineage>
</organism>
<evidence type="ECO:0000313" key="1">
    <source>
        <dbReference type="EMBL" id="PKT71905.1"/>
    </source>
</evidence>
<dbReference type="AlphaFoldDB" id="A0A2I0SPS3"/>
<accession>A0A2I0SPS3</accession>
<protein>
    <submittedName>
        <fullName evidence="1">Uncharacterized protein</fullName>
    </submittedName>
</protein>
<sequence>MGETDARGRAELPHEDVCDGEHGTRARCLPESWMCDVFHPDGSLRDIRVLDTTRGEWIAVLDRLRAVADETEVEHPYPQLDPAHPAFTDLFRLWADDPEGEATAFSFRARFGAVWFFALPCFEEEIEFSLWPEDVLDGAGVAAVLRFLVEIATASQRRALLTGEIVRYDPGMPTLISHDPVTGLTSHI</sequence>
<keyword evidence="2" id="KW-1185">Reference proteome</keyword>
<comment type="caution">
    <text evidence="1">The sequence shown here is derived from an EMBL/GenBank/DDBJ whole genome shotgun (WGS) entry which is preliminary data.</text>
</comment>
<dbReference type="RefSeq" id="WP_103550279.1">
    <property type="nucleotide sequence ID" value="NZ_KZ626867.1"/>
</dbReference>
<gene>
    <name evidence="1" type="ORF">CW362_16780</name>
</gene>
<evidence type="ECO:0000313" key="2">
    <source>
        <dbReference type="Proteomes" id="UP000236178"/>
    </source>
</evidence>
<dbReference type="EMBL" id="PJOS01000028">
    <property type="protein sequence ID" value="PKT71905.1"/>
    <property type="molecule type" value="Genomic_DNA"/>
</dbReference>
<reference evidence="1 2" key="1">
    <citation type="submission" date="2017-12" db="EMBL/GenBank/DDBJ databases">
        <title>Streptomyces populusis sp. nov., a novel endophytic actinobacterium isolated from stems of Populus adenopoda Maxim.</title>
        <authorList>
            <person name="Wang Z."/>
        </authorList>
    </citation>
    <scope>NUCLEOTIDE SEQUENCE [LARGE SCALE GENOMIC DNA]</scope>
    <source>
        <strain evidence="1 2">A249</strain>
    </source>
</reference>
<proteinExistence type="predicted"/>